<feature type="compositionally biased region" description="Polar residues" evidence="1">
    <location>
        <begin position="845"/>
        <end position="864"/>
    </location>
</feature>
<feature type="compositionally biased region" description="Low complexity" evidence="1">
    <location>
        <begin position="506"/>
        <end position="521"/>
    </location>
</feature>
<feature type="compositionally biased region" description="Basic and acidic residues" evidence="1">
    <location>
        <begin position="227"/>
        <end position="238"/>
    </location>
</feature>
<dbReference type="Proteomes" id="UP000694255">
    <property type="component" value="Unassembled WGS sequence"/>
</dbReference>
<feature type="compositionally biased region" description="Low complexity" evidence="1">
    <location>
        <begin position="77"/>
        <end position="86"/>
    </location>
</feature>
<feature type="compositionally biased region" description="Polar residues" evidence="1">
    <location>
        <begin position="150"/>
        <end position="159"/>
    </location>
</feature>
<feature type="compositionally biased region" description="Acidic residues" evidence="1">
    <location>
        <begin position="441"/>
        <end position="455"/>
    </location>
</feature>
<dbReference type="Pfam" id="PF08731">
    <property type="entry name" value="AFT"/>
    <property type="match status" value="1"/>
</dbReference>
<sequence length="864" mass="93256">MTETTTSTTTNVPIRRLCRVSLSDLDLENRKFTNKEDIKPWLSDCLIHKKGIEIVIERSDTGKIIFRCKNKEKKAAIVSESSSSKSTTNGNNKQPIRRQTTCPFKIRANYGIRDKVWTLSIINDNHDHQVNCDSQSLSSLGDESRLRNVSVMSSNGQQQKEQRRIESSAALKKSKTKTNKGSNIEPNLDQSSASDQNSSKGSDLFNRLVESSTSISDTTTPTVITPTREEQDFFEDKMPVYPLPPPTKTSTPMNNNFSTPIQPLPQPQQKRKRTKKTATTAGEPGGGAGKIKKPKLIPNPTTTKRKPAVSKKDKPKPKTKTESTVSKKSQSKQQQHQIQLPPPDQGSMIYNNNMNNLSGGGLLTSGSDLLLQLRNEVNEKINAIVLSNSQSPERGFLMDSFVLQLILDHMDFLSPRFIYRLRQRLQEFDDKGKLGVSQEQNIEEGDEVEEEEDEVVGNQRIASQQEDASRRRVSDGLAISQLRQQQQHHHDQHELHHHHHQHQHQHQQQQQQQEQQDQVVQEQKKSILNSWLNGPSTANTLSGNQSANLIPLSPLLNDSDNEYTTGGPLPPTNNGINSSTIDNLTHLPGINLSSNAQSFGSYIVPSNQISIQNQNQQLPPFNSIQNKLSLSPTTGSGNPQSNNNNSTSQSQAAAVNAAAAVAAASNMLGSSSHISLSSSTSLMPPLSNSNTTLNPSHLLKNSSNNNNNNNNNKANLILGNLGDKYSGTNNLLNELKLSSQFSTGSNQQQQQQQQPTPPSQLQLNNISFMPGFSLGGQGGLLGSSGSNSTGGIGGSSSGGLGGGLFRDSNLGGSGGSHLLGGIGGGGSGSGGGGGGGGSGVSGGSNNLPTSSILNNMSSFNDSGW</sequence>
<dbReference type="GeneID" id="73470438"/>
<feature type="compositionally biased region" description="Gly residues" evidence="1">
    <location>
        <begin position="821"/>
        <end position="842"/>
    </location>
</feature>
<feature type="region of interest" description="Disordered" evidence="1">
    <location>
        <begin position="821"/>
        <end position="864"/>
    </location>
</feature>
<dbReference type="InterPro" id="IPR014842">
    <property type="entry name" value="AFT"/>
</dbReference>
<reference evidence="2 3" key="1">
    <citation type="journal article" date="2021" name="DNA Res.">
        <title>Genome analysis of Candida subhashii reveals its hybrid nature and dual mitochondrial genome conformations.</title>
        <authorList>
            <person name="Mixao V."/>
            <person name="Hegedusova E."/>
            <person name="Saus E."/>
            <person name="Pryszcz L.P."/>
            <person name="Cillingova A."/>
            <person name="Nosek J."/>
            <person name="Gabaldon T."/>
        </authorList>
    </citation>
    <scope>NUCLEOTIDE SEQUENCE [LARGE SCALE GENOMIC DNA]</scope>
    <source>
        <strain evidence="2 3">CBS 10753</strain>
    </source>
</reference>
<feature type="compositionally biased region" description="Low complexity" evidence="1">
    <location>
        <begin position="740"/>
        <end position="765"/>
    </location>
</feature>
<feature type="compositionally biased region" description="Low complexity" evidence="1">
    <location>
        <begin position="640"/>
        <end position="651"/>
    </location>
</feature>
<feature type="region of interest" description="Disordered" evidence="1">
    <location>
        <begin position="619"/>
        <end position="651"/>
    </location>
</feature>
<organism evidence="2 3">
    <name type="scientific">[Candida] subhashii</name>
    <dbReference type="NCBI Taxonomy" id="561895"/>
    <lineage>
        <taxon>Eukaryota</taxon>
        <taxon>Fungi</taxon>
        <taxon>Dikarya</taxon>
        <taxon>Ascomycota</taxon>
        <taxon>Saccharomycotina</taxon>
        <taxon>Pichiomycetes</taxon>
        <taxon>Debaryomycetaceae</taxon>
        <taxon>Spathaspora</taxon>
    </lineage>
</organism>
<feature type="region of interest" description="Disordered" evidence="1">
    <location>
        <begin position="436"/>
        <end position="524"/>
    </location>
</feature>
<gene>
    <name evidence="2" type="ORF">J8A68_003638</name>
</gene>
<accession>A0A8J5UH22</accession>
<evidence type="ECO:0000256" key="1">
    <source>
        <dbReference type="SAM" id="MobiDB-lite"/>
    </source>
</evidence>
<proteinExistence type="predicted"/>
<feature type="compositionally biased region" description="Polar residues" evidence="1">
    <location>
        <begin position="619"/>
        <end position="639"/>
    </location>
</feature>
<name>A0A8J5UH22_9ASCO</name>
<feature type="compositionally biased region" description="Basic residues" evidence="1">
    <location>
        <begin position="303"/>
        <end position="318"/>
    </location>
</feature>
<feature type="compositionally biased region" description="Polar residues" evidence="1">
    <location>
        <begin position="248"/>
        <end position="258"/>
    </location>
</feature>
<feature type="region of interest" description="Disordered" evidence="1">
    <location>
        <begin position="740"/>
        <end position="768"/>
    </location>
</feature>
<evidence type="ECO:0000313" key="3">
    <source>
        <dbReference type="Proteomes" id="UP000694255"/>
    </source>
</evidence>
<feature type="region of interest" description="Disordered" evidence="1">
    <location>
        <begin position="673"/>
        <end position="712"/>
    </location>
</feature>
<dbReference type="OrthoDB" id="4068596at2759"/>
<feature type="compositionally biased region" description="Low complexity" evidence="1">
    <location>
        <begin position="322"/>
        <end position="339"/>
    </location>
</feature>
<dbReference type="GO" id="GO:0010106">
    <property type="term" value="P:cellular response to iron ion starvation"/>
    <property type="evidence" value="ECO:0007669"/>
    <property type="project" value="InterPro"/>
</dbReference>
<feature type="region of interest" description="Disordered" evidence="1">
    <location>
        <begin position="77"/>
        <end position="100"/>
    </location>
</feature>
<feature type="compositionally biased region" description="Basic residues" evidence="1">
    <location>
        <begin position="495"/>
        <end position="505"/>
    </location>
</feature>
<dbReference type="GO" id="GO:0045944">
    <property type="term" value="P:positive regulation of transcription by RNA polymerase II"/>
    <property type="evidence" value="ECO:0007669"/>
    <property type="project" value="InterPro"/>
</dbReference>
<dbReference type="GO" id="GO:0000981">
    <property type="term" value="F:DNA-binding transcription factor activity, RNA polymerase II-specific"/>
    <property type="evidence" value="ECO:0007669"/>
    <property type="project" value="InterPro"/>
</dbReference>
<comment type="caution">
    <text evidence="2">The sequence shown here is derived from an EMBL/GenBank/DDBJ whole genome shotgun (WGS) entry which is preliminary data.</text>
</comment>
<protein>
    <submittedName>
        <fullName evidence="2">AFT1</fullName>
    </submittedName>
</protein>
<evidence type="ECO:0000313" key="2">
    <source>
        <dbReference type="EMBL" id="KAG7662868.1"/>
    </source>
</evidence>
<dbReference type="AlphaFoldDB" id="A0A8J5UH22"/>
<feature type="region of interest" description="Disordered" evidence="1">
    <location>
        <begin position="150"/>
        <end position="353"/>
    </location>
</feature>
<dbReference type="RefSeq" id="XP_049263101.1">
    <property type="nucleotide sequence ID" value="XM_049407515.1"/>
</dbReference>
<keyword evidence="3" id="KW-1185">Reference proteome</keyword>
<feature type="compositionally biased region" description="Polar residues" evidence="1">
    <location>
        <begin position="87"/>
        <end position="100"/>
    </location>
</feature>
<feature type="compositionally biased region" description="Low complexity" evidence="1">
    <location>
        <begin position="211"/>
        <end position="226"/>
    </location>
</feature>
<feature type="compositionally biased region" description="Polar residues" evidence="1">
    <location>
        <begin position="184"/>
        <end position="201"/>
    </location>
</feature>
<dbReference type="EMBL" id="JAGSYN010000160">
    <property type="protein sequence ID" value="KAG7662868.1"/>
    <property type="molecule type" value="Genomic_DNA"/>
</dbReference>